<dbReference type="PRINTS" id="PR00741">
    <property type="entry name" value="GLHYDRLASE29"/>
</dbReference>
<keyword evidence="6" id="KW-0326">Glycosidase</keyword>
<proteinExistence type="inferred from homology"/>
<evidence type="ECO:0000313" key="10">
    <source>
        <dbReference type="Proteomes" id="UP000179797"/>
    </source>
</evidence>
<feature type="domain" description="Glycoside hydrolase family 29 N-terminal" evidence="7">
    <location>
        <begin position="25"/>
        <end position="403"/>
    </location>
</feature>
<dbReference type="GO" id="GO:0005764">
    <property type="term" value="C:lysosome"/>
    <property type="evidence" value="ECO:0007669"/>
    <property type="project" value="TreeGrafter"/>
</dbReference>
<dbReference type="PROSITE" id="PS51257">
    <property type="entry name" value="PROKAR_LIPOPROTEIN"/>
    <property type="match status" value="1"/>
</dbReference>
<comment type="function">
    <text evidence="1">Alpha-L-fucosidase is responsible for hydrolyzing the alpha-1,6-linked fucose joined to the reducing-end N-acetylglucosamine of the carbohydrate moieties of glycoproteins.</text>
</comment>
<evidence type="ECO:0000313" key="9">
    <source>
        <dbReference type="EMBL" id="OHX66609.1"/>
    </source>
</evidence>
<name>A0A1S1Z019_FLAPC</name>
<dbReference type="Pfam" id="PF01120">
    <property type="entry name" value="Alpha_L_fucos"/>
    <property type="match status" value="1"/>
</dbReference>
<comment type="caution">
    <text evidence="9">The sequence shown here is derived from an EMBL/GenBank/DDBJ whole genome shotgun (WGS) entry which is preliminary data.</text>
</comment>
<dbReference type="Pfam" id="PF16757">
    <property type="entry name" value="Fucosidase_C"/>
    <property type="match status" value="1"/>
</dbReference>
<dbReference type="RefSeq" id="WP_044221289.1">
    <property type="nucleotide sequence ID" value="NZ_JRYR02000001.1"/>
</dbReference>
<keyword evidence="4" id="KW-0732">Signal</keyword>
<evidence type="ECO:0000259" key="7">
    <source>
        <dbReference type="Pfam" id="PF01120"/>
    </source>
</evidence>
<dbReference type="STRING" id="915059.NH26_09675"/>
<dbReference type="PANTHER" id="PTHR10030">
    <property type="entry name" value="ALPHA-L-FUCOSIDASE"/>
    <property type="match status" value="1"/>
</dbReference>
<gene>
    <name evidence="9" type="ORF">NH26_09675</name>
</gene>
<organism evidence="9 10">
    <name type="scientific">Flammeovirga pacifica</name>
    <dbReference type="NCBI Taxonomy" id="915059"/>
    <lineage>
        <taxon>Bacteria</taxon>
        <taxon>Pseudomonadati</taxon>
        <taxon>Bacteroidota</taxon>
        <taxon>Cytophagia</taxon>
        <taxon>Cytophagales</taxon>
        <taxon>Flammeovirgaceae</taxon>
        <taxon>Flammeovirga</taxon>
    </lineage>
</organism>
<dbReference type="GO" id="GO:0006004">
    <property type="term" value="P:fucose metabolic process"/>
    <property type="evidence" value="ECO:0007669"/>
    <property type="project" value="InterPro"/>
</dbReference>
<evidence type="ECO:0000256" key="5">
    <source>
        <dbReference type="ARBA" id="ARBA00022801"/>
    </source>
</evidence>
<dbReference type="PANTHER" id="PTHR10030:SF37">
    <property type="entry name" value="ALPHA-L-FUCOSIDASE-RELATED"/>
    <property type="match status" value="1"/>
</dbReference>
<accession>A0A1S1Z019</accession>
<feature type="domain" description="Alpha-L-fucosidase C-terminal" evidence="8">
    <location>
        <begin position="438"/>
        <end position="518"/>
    </location>
</feature>
<keyword evidence="10" id="KW-1185">Reference proteome</keyword>
<evidence type="ECO:0000256" key="4">
    <source>
        <dbReference type="ARBA" id="ARBA00022729"/>
    </source>
</evidence>
<evidence type="ECO:0000256" key="6">
    <source>
        <dbReference type="ARBA" id="ARBA00023295"/>
    </source>
</evidence>
<sequence length="535" mass="62174">MKLLKTISIAFLCSLFSCQQTNTSQQAFEQKEETFEEDWKSLAKANKSPDWYRDAKFGIYTHWGPVSGAFVNMDKKEYLGGWHGMLMYGKNGLPNWKTGEYPKNKDGSPNHNPTSNYLHHVQQFGDPKEFGYKYLIENFKPTGFDAEKWAALFEKSGAKFAGPVAIHHDNFAMWDSKETRWNSVNYGGVDISKDLKESVEKRGMKFIASFHHAFTWKYFVPAHEYGGVDPKDYDLYTTPHGYDSDMPTEEYHQEWWAKLKEYIDIYQPDIIWFDWWLENMDEKYRQKFLAYYYNKGKEWNKEVVVMFKETTFPEATAVRDYERGRPNQPKDEAWVTDTSPGTWFYRSNAKFVETNELIDILIDIVSKNGNMLLNVPPNPDGTIPPEMENLLTNMGDWLAVNGEAIYGTRPWAIFGEGPTRIPSGGHKIEREKIVYKENDIRFTKKNNNEFYAFVMDTPKGDIVIETLSTRYGILNNDIEKIQLVGSTEPLKWERTENGLIIRRPVSFPTKYAHAFKIQCEGYKETDIGGDLEQAL</sequence>
<dbReference type="Proteomes" id="UP000179797">
    <property type="component" value="Unassembled WGS sequence"/>
</dbReference>
<dbReference type="SMART" id="SM00812">
    <property type="entry name" value="Alpha_L_fucos"/>
    <property type="match status" value="1"/>
</dbReference>
<dbReference type="InterPro" id="IPR057739">
    <property type="entry name" value="Glyco_hydro_29_N"/>
</dbReference>
<dbReference type="InterPro" id="IPR017853">
    <property type="entry name" value="GH"/>
</dbReference>
<dbReference type="InterPro" id="IPR031919">
    <property type="entry name" value="Fucosidase_C"/>
</dbReference>
<dbReference type="InterPro" id="IPR000933">
    <property type="entry name" value="Glyco_hydro_29"/>
</dbReference>
<dbReference type="Gene3D" id="3.20.20.80">
    <property type="entry name" value="Glycosidases"/>
    <property type="match status" value="1"/>
</dbReference>
<dbReference type="AlphaFoldDB" id="A0A1S1Z019"/>
<evidence type="ECO:0000256" key="3">
    <source>
        <dbReference type="ARBA" id="ARBA00012662"/>
    </source>
</evidence>
<evidence type="ECO:0000259" key="8">
    <source>
        <dbReference type="Pfam" id="PF16757"/>
    </source>
</evidence>
<dbReference type="SUPFAM" id="SSF51445">
    <property type="entry name" value="(Trans)glycosidases"/>
    <property type="match status" value="1"/>
</dbReference>
<dbReference type="Gene3D" id="2.60.40.1180">
    <property type="entry name" value="Golgi alpha-mannosidase II"/>
    <property type="match status" value="1"/>
</dbReference>
<protein>
    <recommendedName>
        <fullName evidence="3">alpha-L-fucosidase</fullName>
        <ecNumber evidence="3">3.2.1.51</ecNumber>
    </recommendedName>
</protein>
<keyword evidence="5" id="KW-0378">Hydrolase</keyword>
<dbReference type="EMBL" id="JRYR02000001">
    <property type="protein sequence ID" value="OHX66609.1"/>
    <property type="molecule type" value="Genomic_DNA"/>
</dbReference>
<evidence type="ECO:0000256" key="2">
    <source>
        <dbReference type="ARBA" id="ARBA00007951"/>
    </source>
</evidence>
<dbReference type="GO" id="GO:0004560">
    <property type="term" value="F:alpha-L-fucosidase activity"/>
    <property type="evidence" value="ECO:0007669"/>
    <property type="project" value="InterPro"/>
</dbReference>
<dbReference type="InterPro" id="IPR013780">
    <property type="entry name" value="Glyco_hydro_b"/>
</dbReference>
<dbReference type="GO" id="GO:0016139">
    <property type="term" value="P:glycoside catabolic process"/>
    <property type="evidence" value="ECO:0007669"/>
    <property type="project" value="TreeGrafter"/>
</dbReference>
<evidence type="ECO:0000256" key="1">
    <source>
        <dbReference type="ARBA" id="ARBA00004071"/>
    </source>
</evidence>
<comment type="similarity">
    <text evidence="2">Belongs to the glycosyl hydrolase 29 family.</text>
</comment>
<dbReference type="InterPro" id="IPR016286">
    <property type="entry name" value="FUC_metazoa-typ"/>
</dbReference>
<dbReference type="EC" id="3.2.1.51" evidence="3"/>
<dbReference type="OrthoDB" id="974797at2"/>
<reference evidence="9 10" key="1">
    <citation type="journal article" date="2012" name="Int. J. Syst. Evol. Microbiol.">
        <title>Flammeovirga pacifica sp. nov., isolated from deep-sea sediment.</title>
        <authorList>
            <person name="Xu H."/>
            <person name="Fu Y."/>
            <person name="Yang N."/>
            <person name="Ding Z."/>
            <person name="Lai Q."/>
            <person name="Zeng R."/>
        </authorList>
    </citation>
    <scope>NUCLEOTIDE SEQUENCE [LARGE SCALE GENOMIC DNA]</scope>
    <source>
        <strain evidence="10">DSM 24597 / LMG 26175 / WPAGA1</strain>
    </source>
</reference>
<dbReference type="PIRSF" id="PIRSF001092">
    <property type="entry name" value="Alpha-L-fucosidase"/>
    <property type="match status" value="1"/>
</dbReference>